<accession>A0AAJ6Z0Q1</accession>
<dbReference type="RefSeq" id="XP_013162814.1">
    <property type="nucleotide sequence ID" value="XM_013307360.1"/>
</dbReference>
<dbReference type="PROSITE" id="PS50835">
    <property type="entry name" value="IG_LIKE"/>
    <property type="match status" value="2"/>
</dbReference>
<keyword evidence="5" id="KW-1133">Transmembrane helix</keyword>
<organism evidence="10">
    <name type="scientific">Papilio xuthus</name>
    <name type="common">Asian swallowtail butterfly</name>
    <dbReference type="NCBI Taxonomy" id="66420"/>
    <lineage>
        <taxon>Eukaryota</taxon>
        <taxon>Metazoa</taxon>
        <taxon>Ecdysozoa</taxon>
        <taxon>Arthropoda</taxon>
        <taxon>Hexapoda</taxon>
        <taxon>Insecta</taxon>
        <taxon>Pterygota</taxon>
        <taxon>Neoptera</taxon>
        <taxon>Endopterygota</taxon>
        <taxon>Lepidoptera</taxon>
        <taxon>Glossata</taxon>
        <taxon>Ditrysia</taxon>
        <taxon>Papilionoidea</taxon>
        <taxon>Papilionidae</taxon>
        <taxon>Papilioninae</taxon>
        <taxon>Papilio</taxon>
    </lineage>
</organism>
<dbReference type="InterPro" id="IPR036179">
    <property type="entry name" value="Ig-like_dom_sf"/>
</dbReference>
<dbReference type="Gene3D" id="2.60.40.10">
    <property type="entry name" value="Immunoglobulins"/>
    <property type="match status" value="1"/>
</dbReference>
<protein>
    <submittedName>
        <fullName evidence="10">Uncharacterized protein LOC106114241 isoform X2</fullName>
    </submittedName>
</protein>
<dbReference type="GO" id="GO:0016020">
    <property type="term" value="C:membrane"/>
    <property type="evidence" value="ECO:0007669"/>
    <property type="project" value="UniProtKB-SubCell"/>
</dbReference>
<comment type="subcellular location">
    <subcellularLocation>
        <location evidence="1">Membrane</location>
        <topology evidence="1">Single-pass type I membrane protein</topology>
    </subcellularLocation>
</comment>
<dbReference type="SMART" id="SM00409">
    <property type="entry name" value="IG"/>
    <property type="match status" value="2"/>
</dbReference>
<evidence type="ECO:0000256" key="1">
    <source>
        <dbReference type="ARBA" id="ARBA00004479"/>
    </source>
</evidence>
<evidence type="ECO:0000256" key="7">
    <source>
        <dbReference type="ARBA" id="ARBA00023180"/>
    </source>
</evidence>
<dbReference type="PANTHER" id="PTHR32178">
    <property type="entry name" value="FAM187"/>
    <property type="match status" value="1"/>
</dbReference>
<keyword evidence="4 8" id="KW-0732">Signal</keyword>
<evidence type="ECO:0000256" key="8">
    <source>
        <dbReference type="SAM" id="SignalP"/>
    </source>
</evidence>
<feature type="domain" description="Ig-like" evidence="9">
    <location>
        <begin position="235"/>
        <end position="308"/>
    </location>
</feature>
<dbReference type="InterPro" id="IPR013783">
    <property type="entry name" value="Ig-like_fold"/>
</dbReference>
<dbReference type="Proteomes" id="UP000694872">
    <property type="component" value="Unplaced"/>
</dbReference>
<feature type="chain" id="PRO_5042555202" evidence="8">
    <location>
        <begin position="22"/>
        <end position="372"/>
    </location>
</feature>
<comment type="similarity">
    <text evidence="2">Belongs to the FAM187 family.</text>
</comment>
<dbReference type="InterPro" id="IPR007110">
    <property type="entry name" value="Ig-like_dom"/>
</dbReference>
<evidence type="ECO:0000313" key="10">
    <source>
        <dbReference type="RefSeq" id="XP_013162814.1"/>
    </source>
</evidence>
<dbReference type="InterPro" id="IPR036383">
    <property type="entry name" value="TSP1_rpt_sf"/>
</dbReference>
<evidence type="ECO:0000256" key="3">
    <source>
        <dbReference type="ARBA" id="ARBA00022692"/>
    </source>
</evidence>
<evidence type="ECO:0000256" key="4">
    <source>
        <dbReference type="ARBA" id="ARBA00022729"/>
    </source>
</evidence>
<proteinExistence type="inferred from homology"/>
<keyword evidence="7" id="KW-0325">Glycoprotein</keyword>
<gene>
    <name evidence="10" type="primary">LOC106114241</name>
</gene>
<dbReference type="InterPro" id="IPR039311">
    <property type="entry name" value="FAM187A/B"/>
</dbReference>
<dbReference type="GeneID" id="106114241"/>
<keyword evidence="6" id="KW-0472">Membrane</keyword>
<keyword evidence="3" id="KW-0812">Transmembrane</keyword>
<evidence type="ECO:0000256" key="6">
    <source>
        <dbReference type="ARBA" id="ARBA00023136"/>
    </source>
</evidence>
<evidence type="ECO:0000256" key="2">
    <source>
        <dbReference type="ARBA" id="ARBA00008727"/>
    </source>
</evidence>
<reference evidence="10" key="1">
    <citation type="submission" date="2025-08" db="UniProtKB">
        <authorList>
            <consortium name="RefSeq"/>
        </authorList>
    </citation>
    <scope>IDENTIFICATION</scope>
</reference>
<name>A0AAJ6Z0Q1_PAPXU</name>
<dbReference type="PANTHER" id="PTHR32178:SF6">
    <property type="entry name" value="IG-LIKE DOMAIN-CONTAINING PROTEIN"/>
    <property type="match status" value="1"/>
</dbReference>
<evidence type="ECO:0000256" key="5">
    <source>
        <dbReference type="ARBA" id="ARBA00022989"/>
    </source>
</evidence>
<dbReference type="InterPro" id="IPR003599">
    <property type="entry name" value="Ig_sub"/>
</dbReference>
<sequence length="372" mass="41510">MHIVKIIILVIFTKNHVDVLADIDAEDAKEAHNATRLADYLKEHKIRCHAISAYEGSVARLPCGGAREQQKVTWLYAESIYNVTFSPMEEKETAVEDGNLTIYYVQQSDRGVYQCNVGSIVSSLVVLQVLDDDDKYNVVKPLTSHGPYPSPPARLSSKLLVFIRWSAWSGCSRCGQVGRQRRYGYCCVRYTDTSGVPCKSDIFEVRASNGEVLERANNSEGVFSLCQREPPQPPPPSRDMHFAPRGAAVLLKCPGSALEDRPVTWWIGNREVVPRELDISTAGRMHLNARDHIVIVSAEYTDSNVYSCWEGEKLSGVIKLKLFSESREKCGGRVTQLGVVCGLALLHRALHHLHLCLTRVTPRTPLTPSHAR</sequence>
<dbReference type="AlphaFoldDB" id="A0AAJ6Z0Q1"/>
<evidence type="ECO:0000259" key="9">
    <source>
        <dbReference type="PROSITE" id="PS50835"/>
    </source>
</evidence>
<feature type="signal peptide" evidence="8">
    <location>
        <begin position="1"/>
        <end position="21"/>
    </location>
</feature>
<dbReference type="SUPFAM" id="SSF82895">
    <property type="entry name" value="TSP-1 type 1 repeat"/>
    <property type="match status" value="1"/>
</dbReference>
<feature type="domain" description="Ig-like" evidence="9">
    <location>
        <begin position="55"/>
        <end position="117"/>
    </location>
</feature>
<dbReference type="SUPFAM" id="SSF48726">
    <property type="entry name" value="Immunoglobulin"/>
    <property type="match status" value="2"/>
</dbReference>